<feature type="region of interest" description="Disordered" evidence="1">
    <location>
        <begin position="208"/>
        <end position="229"/>
    </location>
</feature>
<feature type="compositionally biased region" description="Acidic residues" evidence="1">
    <location>
        <begin position="104"/>
        <end position="113"/>
    </location>
</feature>
<dbReference type="STRING" id="1365824.V5EXP4"/>
<evidence type="ECO:0000259" key="2">
    <source>
        <dbReference type="Pfam" id="PF06991"/>
    </source>
</evidence>
<evidence type="ECO:0000256" key="1">
    <source>
        <dbReference type="SAM" id="MobiDB-lite"/>
    </source>
</evidence>
<feature type="domain" description="Micro-fibrillar-associated protein 1 C-terminal" evidence="2">
    <location>
        <begin position="147"/>
        <end position="356"/>
    </location>
</feature>
<feature type="compositionally biased region" description="Polar residues" evidence="1">
    <location>
        <begin position="169"/>
        <end position="181"/>
    </location>
</feature>
<feature type="compositionally biased region" description="Acidic residues" evidence="1">
    <location>
        <begin position="138"/>
        <end position="152"/>
    </location>
</feature>
<accession>V5EXP4</accession>
<dbReference type="HOGENOM" id="CLU_022379_1_1_1"/>
<feature type="region of interest" description="Disordered" evidence="1">
    <location>
        <begin position="377"/>
        <end position="396"/>
    </location>
</feature>
<dbReference type="EMBL" id="KI545859">
    <property type="protein sequence ID" value="EST08318.1"/>
    <property type="molecule type" value="Genomic_DNA"/>
</dbReference>
<dbReference type="Proteomes" id="UP000019377">
    <property type="component" value="Unassembled WGS sequence"/>
</dbReference>
<dbReference type="eggNOG" id="KOG1425">
    <property type="taxonomic scope" value="Eukaryota"/>
</dbReference>
<feature type="compositionally biased region" description="Low complexity" evidence="1">
    <location>
        <begin position="125"/>
        <end position="137"/>
    </location>
</feature>
<feature type="compositionally biased region" description="Acidic residues" evidence="1">
    <location>
        <begin position="35"/>
        <end position="45"/>
    </location>
</feature>
<dbReference type="PANTHER" id="PTHR15327">
    <property type="entry name" value="MICROFIBRIL-ASSOCIATED PROTEIN"/>
    <property type="match status" value="1"/>
</dbReference>
<organism evidence="3 4">
    <name type="scientific">Kalmanozyma brasiliensis (strain GHG001)</name>
    <name type="common">Yeast</name>
    <name type="synonym">Pseudozyma brasiliensis</name>
    <dbReference type="NCBI Taxonomy" id="1365824"/>
    <lineage>
        <taxon>Eukaryota</taxon>
        <taxon>Fungi</taxon>
        <taxon>Dikarya</taxon>
        <taxon>Basidiomycota</taxon>
        <taxon>Ustilaginomycotina</taxon>
        <taxon>Ustilaginomycetes</taxon>
        <taxon>Ustilaginales</taxon>
        <taxon>Ustilaginaceae</taxon>
        <taxon>Kalmanozyma</taxon>
    </lineage>
</organism>
<reference evidence="4" key="1">
    <citation type="journal article" date="2013" name="Genome Announc.">
        <title>Draft genome sequence of Pseudozyma brasiliensis sp. nov. strain GHG001, a high producer of endo-1,4-xylanase isolated from an insect pest of sugarcane.</title>
        <authorList>
            <person name="Oliveira J.V.D.C."/>
            <person name="dos Santos R.A.C."/>
            <person name="Borges T.A."/>
            <person name="Riano-Pachon D.M."/>
            <person name="Goldman G.H."/>
        </authorList>
    </citation>
    <scope>NUCLEOTIDE SEQUENCE [LARGE SCALE GENOMIC DNA]</scope>
    <source>
        <strain evidence="4">GHG001</strain>
    </source>
</reference>
<name>V5EXP4_KALBG</name>
<dbReference type="OMA" id="KHDYTEA"/>
<feature type="compositionally biased region" description="Polar residues" evidence="1">
    <location>
        <begin position="92"/>
        <end position="101"/>
    </location>
</feature>
<feature type="compositionally biased region" description="Basic and acidic residues" evidence="1">
    <location>
        <begin position="208"/>
        <end position="222"/>
    </location>
</feature>
<protein>
    <recommendedName>
        <fullName evidence="2">Micro-fibrillar-associated protein 1 C-terminal domain-containing protein</fullName>
    </recommendedName>
</protein>
<dbReference type="InterPro" id="IPR009730">
    <property type="entry name" value="MFAP1_C"/>
</dbReference>
<feature type="region of interest" description="Disordered" evidence="1">
    <location>
        <begin position="1"/>
        <end position="185"/>
    </location>
</feature>
<evidence type="ECO:0000313" key="3">
    <source>
        <dbReference type="EMBL" id="EST08318.1"/>
    </source>
</evidence>
<dbReference type="Pfam" id="PF06991">
    <property type="entry name" value="MFAP1"/>
    <property type="match status" value="1"/>
</dbReference>
<proteinExistence type="predicted"/>
<keyword evidence="4" id="KW-1185">Reference proteome</keyword>
<dbReference type="AlphaFoldDB" id="V5EXP4"/>
<dbReference type="OrthoDB" id="1111734at2759"/>
<gene>
    <name evidence="3" type="ORF">PSEUBRA_SCAF17g04343</name>
</gene>
<dbReference type="InterPro" id="IPR033194">
    <property type="entry name" value="MFAP1"/>
</dbReference>
<sequence length="396" mass="43201">MAPPPPPKTASRIARPAARYRPGKAPLGAGASLDDYSDSDDGEVREDDHDAHQVGVTDLSPGAAALSQQRRAAGIVISEAGPSSKKLDLRLHSNTGAEQQGESSEYETDTDEEPPSKPVFRKPGAATVTAQQSTAVEDSSEYETDSSEEEESAPQPLLKPIFVPKRARTTTQPDPAPSQASVEHAAEALAAQRRQEAHDLAASTIKRSLAEAEHADTLRTDVDDTDGLDPSAEFEAWRQRELSRLHRDRDALLTLQAEQAEIEAFKSLPEAEKERLGRERAAQLQAEKREQKGNPAFLQKYYHKGSFFQDMDILKRDYTEKTSKDVDVSQLPKMMQVRGYGVKGRSKWTHLANEDTSKGAMRMDVRAGGGTGCFRCGGPHSKKDCPEASGANRAQS</sequence>
<evidence type="ECO:0000313" key="4">
    <source>
        <dbReference type="Proteomes" id="UP000019377"/>
    </source>
</evidence>